<name>A0ABS6GWG9_MAMLE</name>
<feature type="domain" description="Carbohydrate kinase PfkB" evidence="7">
    <location>
        <begin position="18"/>
        <end position="288"/>
    </location>
</feature>
<proteinExistence type="inferred from homology"/>
<dbReference type="SUPFAM" id="SSF53613">
    <property type="entry name" value="Ribokinase-like"/>
    <property type="match status" value="1"/>
</dbReference>
<dbReference type="InterPro" id="IPR029056">
    <property type="entry name" value="Ribokinase-like"/>
</dbReference>
<accession>A0ABS6GWG9</accession>
<dbReference type="RefSeq" id="WP_017000424.1">
    <property type="nucleotide sequence ID" value="NZ_CP120062.1"/>
</dbReference>
<dbReference type="PANTHER" id="PTHR46566:SF1">
    <property type="entry name" value="1-PHOSPHOFRUCTOKINASE"/>
    <property type="match status" value="1"/>
</dbReference>
<comment type="pathway">
    <text evidence="6">Carbohydrate metabolism; D-tagatose 6-phosphate degradation; D-glyceraldehyde 3-phosphate and glycerone phosphate from D-tagatose 6-phosphate: step 1/2.</text>
</comment>
<dbReference type="InterPro" id="IPR017583">
    <property type="entry name" value="Tagatose/fructose_Pkinase"/>
</dbReference>
<keyword evidence="4" id="KW-0418">Kinase</keyword>
<evidence type="ECO:0000313" key="8">
    <source>
        <dbReference type="EMBL" id="MBU6113506.1"/>
    </source>
</evidence>
<evidence type="ECO:0000256" key="5">
    <source>
        <dbReference type="ARBA" id="ARBA00022840"/>
    </source>
</evidence>
<sequence length="309" mass="34028">MIYTCTLNTAIDMFVEMEDFYPDIVNRSLYDEVQANGKGVNISIMLRKLNTNSIATGFVGGFSGKFIEDELLEMGINTDFVKVEGNTRINVFLKSNQGEYKIVNSGPKIQETQKELLLDKLKSLNEQDTLFVSGSLPRGLNGNVLLDIGKLSGQQKFNLVLDISHPVLKELMHYKPYLIKPNDDELQSLFPELNMTKNTDIIKAAKELITQGCQNVLVSVGARGAYFVNDEEVIHCTAPEGKVVNTACSGDAMLASFFEEYMQSKSAKKAIKKAVAIGSSTAFSTGLSDLKDINNLMGEVQVSNINVTN</sequence>
<evidence type="ECO:0000256" key="1">
    <source>
        <dbReference type="ARBA" id="ARBA00005380"/>
    </source>
</evidence>
<keyword evidence="9" id="KW-1185">Reference proteome</keyword>
<organism evidence="8 9">
    <name type="scientific">Mammaliicoccus lentus</name>
    <name type="common">Staphylococcus lentus</name>
    <dbReference type="NCBI Taxonomy" id="42858"/>
    <lineage>
        <taxon>Bacteria</taxon>
        <taxon>Bacillati</taxon>
        <taxon>Bacillota</taxon>
        <taxon>Bacilli</taxon>
        <taxon>Bacillales</taxon>
        <taxon>Staphylococcaceae</taxon>
        <taxon>Mammaliicoccus</taxon>
    </lineage>
</organism>
<dbReference type="PIRSF" id="PIRSF000535">
    <property type="entry name" value="1PFK/6PFK/LacC"/>
    <property type="match status" value="1"/>
</dbReference>
<evidence type="ECO:0000256" key="4">
    <source>
        <dbReference type="ARBA" id="ARBA00022777"/>
    </source>
</evidence>
<evidence type="ECO:0000313" key="9">
    <source>
        <dbReference type="Proteomes" id="UP000770161"/>
    </source>
</evidence>
<dbReference type="GO" id="GO:0008662">
    <property type="term" value="F:1-phosphofructokinase activity"/>
    <property type="evidence" value="ECO:0007669"/>
    <property type="project" value="UniProtKB-EC"/>
</dbReference>
<evidence type="ECO:0000259" key="7">
    <source>
        <dbReference type="Pfam" id="PF00294"/>
    </source>
</evidence>
<dbReference type="Pfam" id="PF00294">
    <property type="entry name" value="PfkB"/>
    <property type="match status" value="1"/>
</dbReference>
<keyword evidence="5 6" id="KW-0067">ATP-binding</keyword>
<dbReference type="PANTHER" id="PTHR46566">
    <property type="entry name" value="1-PHOSPHOFRUCTOKINASE-RELATED"/>
    <property type="match status" value="1"/>
</dbReference>
<reference evidence="8 9" key="1">
    <citation type="submission" date="2021-06" db="EMBL/GenBank/DDBJ databases">
        <title>Staphylococcus lentus K169 genome sequencing.</title>
        <authorList>
            <person name="Sundareshan S."/>
            <person name="Akhila D.S."/>
            <person name="Prachi D."/>
            <person name="Sivakumar R."/>
            <person name="Rajendhran J."/>
            <person name="Isloor S."/>
            <person name="Hegde N.R."/>
        </authorList>
    </citation>
    <scope>NUCLEOTIDE SEQUENCE [LARGE SCALE GENOMIC DNA]</scope>
    <source>
        <strain evidence="8 9">K169</strain>
    </source>
</reference>
<evidence type="ECO:0000256" key="3">
    <source>
        <dbReference type="ARBA" id="ARBA00022741"/>
    </source>
</evidence>
<comment type="similarity">
    <text evidence="6">Belongs to the carbohydrate kinase PfkB family. LacC subfamily.</text>
</comment>
<dbReference type="NCBIfam" id="TIGR03168">
    <property type="entry name" value="1-PFK"/>
    <property type="match status" value="1"/>
</dbReference>
<dbReference type="Proteomes" id="UP000770161">
    <property type="component" value="Unassembled WGS sequence"/>
</dbReference>
<dbReference type="NCBIfam" id="TIGR03828">
    <property type="entry name" value="pfkB"/>
    <property type="match status" value="1"/>
</dbReference>
<keyword evidence="3 6" id="KW-0547">Nucleotide-binding</keyword>
<gene>
    <name evidence="8" type="primary">pfkB</name>
    <name evidence="8" type="ORF">KQ656_06025</name>
</gene>
<dbReference type="Gene3D" id="3.40.1190.20">
    <property type="match status" value="1"/>
</dbReference>
<dbReference type="InterPro" id="IPR011611">
    <property type="entry name" value="PfkB_dom"/>
</dbReference>
<comment type="catalytic activity">
    <reaction evidence="6">
        <text>D-tagatofuranose 6-phosphate + ATP = D-tagatofuranose 1,6-bisphosphate + ADP + H(+)</text>
        <dbReference type="Rhea" id="RHEA:12420"/>
        <dbReference type="ChEBI" id="CHEBI:15378"/>
        <dbReference type="ChEBI" id="CHEBI:30616"/>
        <dbReference type="ChEBI" id="CHEBI:58694"/>
        <dbReference type="ChEBI" id="CHEBI:58695"/>
        <dbReference type="ChEBI" id="CHEBI:456216"/>
        <dbReference type="EC" id="2.7.1.144"/>
    </reaction>
</comment>
<dbReference type="EC" id="2.7.1.144" evidence="6"/>
<evidence type="ECO:0000256" key="6">
    <source>
        <dbReference type="PIRNR" id="PIRNR000535"/>
    </source>
</evidence>
<dbReference type="InterPro" id="IPR022463">
    <property type="entry name" value="1-PFruKinase"/>
</dbReference>
<dbReference type="EMBL" id="JAHLZN010000007">
    <property type="protein sequence ID" value="MBU6113506.1"/>
    <property type="molecule type" value="Genomic_DNA"/>
</dbReference>
<keyword evidence="6" id="KW-0423">Lactose metabolism</keyword>
<comment type="similarity">
    <text evidence="1">Belongs to the carbohydrate kinase pfkB family.</text>
</comment>
<comment type="caution">
    <text evidence="8">The sequence shown here is derived from an EMBL/GenBank/DDBJ whole genome shotgun (WGS) entry which is preliminary data.</text>
</comment>
<keyword evidence="2 6" id="KW-0808">Transferase</keyword>
<evidence type="ECO:0000256" key="2">
    <source>
        <dbReference type="ARBA" id="ARBA00022679"/>
    </source>
</evidence>
<protein>
    <recommendedName>
        <fullName evidence="6">Tagatose-6-phosphate kinase</fullName>
        <ecNumber evidence="6">2.7.1.144</ecNumber>
    </recommendedName>
</protein>
<dbReference type="CDD" id="cd01164">
    <property type="entry name" value="FruK_PfkB_like"/>
    <property type="match status" value="1"/>
</dbReference>